<keyword evidence="3 5" id="KW-0808">Transferase</keyword>
<sequence length="305" mass="35112">MKPLSIIIITYNRPDDTLFLLNNIAGLRDAAALLESVIIVNNASSADYSEVTNFIATHPQIPFNYVDAPENLGVARGRNLAISMAHAPIVITLDDDAFFRDEDALIRIMEAFEADYGQDRPVGILSFKVLYASTKMIQQNAFPHKQFEAYKDKDKFLASYFIGCGHAIKKEVYDKVGTYPADFFYGMEEYDLCYRTLNEGYAIVYNSSVVIYHNESPLGRTPHADKMRMLWVNKAKVAYRYLPLQYFGSTSLMWSLEYLKKTKWDFKGWFRGWKMVLNIPSSEKGIKLGTRTRDYLKKTKARLWF</sequence>
<accession>A0ABY6JC66</accession>
<dbReference type="Pfam" id="PF00535">
    <property type="entry name" value="Glycos_transf_2"/>
    <property type="match status" value="1"/>
</dbReference>
<gene>
    <name evidence="5" type="ORF">MKQ68_12365</name>
</gene>
<proteinExistence type="inferred from homology"/>
<dbReference type="EC" id="2.4.-.-" evidence="5"/>
<evidence type="ECO:0000256" key="3">
    <source>
        <dbReference type="ARBA" id="ARBA00022679"/>
    </source>
</evidence>
<keyword evidence="6" id="KW-1185">Reference proteome</keyword>
<dbReference type="InterPro" id="IPR029044">
    <property type="entry name" value="Nucleotide-diphossugar_trans"/>
</dbReference>
<organism evidence="5 6">
    <name type="scientific">Chitinophaga horti</name>
    <dbReference type="NCBI Taxonomy" id="2920382"/>
    <lineage>
        <taxon>Bacteria</taxon>
        <taxon>Pseudomonadati</taxon>
        <taxon>Bacteroidota</taxon>
        <taxon>Chitinophagia</taxon>
        <taxon>Chitinophagales</taxon>
        <taxon>Chitinophagaceae</taxon>
        <taxon>Chitinophaga</taxon>
    </lineage>
</organism>
<dbReference type="RefSeq" id="WP_264283567.1">
    <property type="nucleotide sequence ID" value="NZ_CP107006.1"/>
</dbReference>
<dbReference type="SUPFAM" id="SSF53448">
    <property type="entry name" value="Nucleotide-diphospho-sugar transferases"/>
    <property type="match status" value="1"/>
</dbReference>
<dbReference type="PANTHER" id="PTHR43179">
    <property type="entry name" value="RHAMNOSYLTRANSFERASE WBBL"/>
    <property type="match status" value="1"/>
</dbReference>
<evidence type="ECO:0000256" key="2">
    <source>
        <dbReference type="ARBA" id="ARBA00022676"/>
    </source>
</evidence>
<dbReference type="PANTHER" id="PTHR43179:SF12">
    <property type="entry name" value="GALACTOFURANOSYLTRANSFERASE GLFT2"/>
    <property type="match status" value="1"/>
</dbReference>
<dbReference type="InterPro" id="IPR001173">
    <property type="entry name" value="Glyco_trans_2-like"/>
</dbReference>
<evidence type="ECO:0000313" key="5">
    <source>
        <dbReference type="EMBL" id="UYQ95894.1"/>
    </source>
</evidence>
<evidence type="ECO:0000313" key="6">
    <source>
        <dbReference type="Proteomes" id="UP001162741"/>
    </source>
</evidence>
<name>A0ABY6JC66_9BACT</name>
<dbReference type="GO" id="GO:0016757">
    <property type="term" value="F:glycosyltransferase activity"/>
    <property type="evidence" value="ECO:0007669"/>
    <property type="project" value="UniProtKB-KW"/>
</dbReference>
<dbReference type="EMBL" id="CP107006">
    <property type="protein sequence ID" value="UYQ95894.1"/>
    <property type="molecule type" value="Genomic_DNA"/>
</dbReference>
<keyword evidence="2 5" id="KW-0328">Glycosyltransferase</keyword>
<feature type="domain" description="Glycosyltransferase 2-like" evidence="4">
    <location>
        <begin position="5"/>
        <end position="176"/>
    </location>
</feature>
<evidence type="ECO:0000259" key="4">
    <source>
        <dbReference type="Pfam" id="PF00535"/>
    </source>
</evidence>
<protein>
    <submittedName>
        <fullName evidence="5">Glycosyltransferase</fullName>
        <ecNumber evidence="5">2.4.-.-</ecNumber>
    </submittedName>
</protein>
<reference evidence="5" key="1">
    <citation type="submission" date="2022-10" db="EMBL/GenBank/DDBJ databases">
        <title>Chitinophaga sp. nov., isolated from soil.</title>
        <authorList>
            <person name="Jeon C.O."/>
        </authorList>
    </citation>
    <scope>NUCLEOTIDE SEQUENCE</scope>
    <source>
        <strain evidence="5">R8</strain>
    </source>
</reference>
<comment type="similarity">
    <text evidence="1">Belongs to the glycosyltransferase 2 family.</text>
</comment>
<dbReference type="Proteomes" id="UP001162741">
    <property type="component" value="Chromosome"/>
</dbReference>
<evidence type="ECO:0000256" key="1">
    <source>
        <dbReference type="ARBA" id="ARBA00006739"/>
    </source>
</evidence>
<dbReference type="Gene3D" id="3.90.550.10">
    <property type="entry name" value="Spore Coat Polysaccharide Biosynthesis Protein SpsA, Chain A"/>
    <property type="match status" value="1"/>
</dbReference>